<evidence type="ECO:0000313" key="2">
    <source>
        <dbReference type="EMBL" id="MFL0252549.1"/>
    </source>
</evidence>
<proteinExistence type="predicted"/>
<keyword evidence="3" id="KW-1185">Reference proteome</keyword>
<organism evidence="2 3">
    <name type="scientific">Clostridium neuense</name>
    <dbReference type="NCBI Taxonomy" id="1728934"/>
    <lineage>
        <taxon>Bacteria</taxon>
        <taxon>Bacillati</taxon>
        <taxon>Bacillota</taxon>
        <taxon>Clostridia</taxon>
        <taxon>Eubacteriales</taxon>
        <taxon>Clostridiaceae</taxon>
        <taxon>Clostridium</taxon>
    </lineage>
</organism>
<evidence type="ECO:0000256" key="1">
    <source>
        <dbReference type="SAM" id="Phobius"/>
    </source>
</evidence>
<dbReference type="InterPro" id="IPR049576">
    <property type="entry name" value="HDC-like"/>
</dbReference>
<name>A0ABW8TJ03_9CLOT</name>
<dbReference type="Proteomes" id="UP001623592">
    <property type="component" value="Unassembled WGS sequence"/>
</dbReference>
<feature type="transmembrane region" description="Helical" evidence="1">
    <location>
        <begin position="300"/>
        <end position="320"/>
    </location>
</feature>
<feature type="transmembrane region" description="Helical" evidence="1">
    <location>
        <begin position="274"/>
        <end position="294"/>
    </location>
</feature>
<evidence type="ECO:0008006" key="4">
    <source>
        <dbReference type="Google" id="ProtNLM"/>
    </source>
</evidence>
<feature type="transmembrane region" description="Helical" evidence="1">
    <location>
        <begin position="62"/>
        <end position="78"/>
    </location>
</feature>
<feature type="transmembrane region" description="Helical" evidence="1">
    <location>
        <begin position="90"/>
        <end position="112"/>
    </location>
</feature>
<accession>A0ABW8TJ03</accession>
<feature type="transmembrane region" description="Helical" evidence="1">
    <location>
        <begin position="243"/>
        <end position="262"/>
    </location>
</feature>
<feature type="transmembrane region" description="Helical" evidence="1">
    <location>
        <begin position="371"/>
        <end position="396"/>
    </location>
</feature>
<feature type="transmembrane region" description="Helical" evidence="1">
    <location>
        <begin position="29"/>
        <end position="47"/>
    </location>
</feature>
<keyword evidence="1" id="KW-1133">Transmembrane helix</keyword>
<keyword evidence="1" id="KW-0472">Membrane</keyword>
<gene>
    <name evidence="2" type="ORF">ACJDT4_19230</name>
</gene>
<feature type="transmembrane region" description="Helical" evidence="1">
    <location>
        <begin position="6"/>
        <end position="22"/>
    </location>
</feature>
<comment type="caution">
    <text evidence="2">The sequence shown here is derived from an EMBL/GenBank/DDBJ whole genome shotgun (WGS) entry which is preliminary data.</text>
</comment>
<dbReference type="RefSeq" id="WP_406789203.1">
    <property type="nucleotide sequence ID" value="NZ_JBJIAA010000018.1"/>
</dbReference>
<dbReference type="EMBL" id="JBJIAA010000018">
    <property type="protein sequence ID" value="MFL0252549.1"/>
    <property type="molecule type" value="Genomic_DNA"/>
</dbReference>
<evidence type="ECO:0000313" key="3">
    <source>
        <dbReference type="Proteomes" id="UP001623592"/>
    </source>
</evidence>
<feature type="transmembrane region" description="Helical" evidence="1">
    <location>
        <begin position="143"/>
        <end position="165"/>
    </location>
</feature>
<sequence>MNFSSPECFLIVIAFLLIGEIISNKTKAYIPSVFVTAALFVVGYWTFVPKDVVTRASFGKEFVPICMGLLLTHLGTLMDLRKLIAQWRSVVIALCGVCGTILLTMTVGRLLFDWHTVVAATPPLSGGLVAALLMSEGLKHQGITALVALPIAMFVMHSFFGYPLTSFCLKREGKRLVEDFRKNKVTSKSNREEVSSQIAATTTVRKKLLPPLPEKYETAPMILAKLTIVSLLAGWVSNLTHGAINQYIVCLIFGVIFCELGFLEESALIKAGVFNWLIAGLLVYVFSGLSTITPAQLIKILIPIIVLILLGILGMFLTSLITGKLVGFSKEMSFACALTALFGFPADYIITTEVCKSVSKNEEEEAYVTDILLPRMLVGGFATVSVASVIIAGVFLKML</sequence>
<protein>
    <recommendedName>
        <fullName evidence="4">Na+/glutamate symporter</fullName>
    </recommendedName>
</protein>
<reference evidence="2 3" key="1">
    <citation type="submission" date="2024-11" db="EMBL/GenBank/DDBJ databases">
        <authorList>
            <person name="Heng Y.C."/>
            <person name="Lim A.C.H."/>
            <person name="Lee J.K.Y."/>
            <person name="Kittelmann S."/>
        </authorList>
    </citation>
    <scope>NUCLEOTIDE SEQUENCE [LARGE SCALE GENOMIC DNA]</scope>
    <source>
        <strain evidence="2 3">WILCCON 0114</strain>
    </source>
</reference>
<keyword evidence="1" id="KW-0812">Transmembrane</keyword>
<dbReference type="CDD" id="cd21416">
    <property type="entry name" value="HDC_protein"/>
    <property type="match status" value="1"/>
</dbReference>